<evidence type="ECO:0000256" key="3">
    <source>
        <dbReference type="ARBA" id="ARBA00023125"/>
    </source>
</evidence>
<keyword evidence="3" id="KW-0238">DNA-binding</keyword>
<dbReference type="EMBL" id="FQWF01000004">
    <property type="protein sequence ID" value="SHG25785.1"/>
    <property type="molecule type" value="Genomic_DNA"/>
</dbReference>
<dbReference type="STRING" id="229205.SAMN05444372_10421"/>
<proteinExistence type="inferred from homology"/>
<keyword evidence="2" id="KW-0680">Restriction system</keyword>
<organism evidence="5 6">
    <name type="scientific">Flavobacterium micromati</name>
    <dbReference type="NCBI Taxonomy" id="229205"/>
    <lineage>
        <taxon>Bacteria</taxon>
        <taxon>Pseudomonadati</taxon>
        <taxon>Bacteroidota</taxon>
        <taxon>Flavobacteriia</taxon>
        <taxon>Flavobacteriales</taxon>
        <taxon>Flavobacteriaceae</taxon>
        <taxon>Flavobacterium</taxon>
    </lineage>
</organism>
<dbReference type="SUPFAM" id="SSF116734">
    <property type="entry name" value="DNA methylase specificity domain"/>
    <property type="match status" value="2"/>
</dbReference>
<evidence type="ECO:0000313" key="5">
    <source>
        <dbReference type="EMBL" id="SHG25785.1"/>
    </source>
</evidence>
<keyword evidence="6" id="KW-1185">Reference proteome</keyword>
<dbReference type="AlphaFoldDB" id="A0A1M5IC31"/>
<dbReference type="Gene3D" id="1.10.287.1120">
    <property type="entry name" value="Bipartite methylase S protein"/>
    <property type="match status" value="1"/>
</dbReference>
<dbReference type="InterPro" id="IPR052021">
    <property type="entry name" value="Type-I_RS_S_subunit"/>
</dbReference>
<feature type="domain" description="Type I restriction modification DNA specificity" evidence="4">
    <location>
        <begin position="231"/>
        <end position="397"/>
    </location>
</feature>
<dbReference type="PANTHER" id="PTHR30408">
    <property type="entry name" value="TYPE-1 RESTRICTION ENZYME ECOKI SPECIFICITY PROTEIN"/>
    <property type="match status" value="1"/>
</dbReference>
<evidence type="ECO:0000256" key="2">
    <source>
        <dbReference type="ARBA" id="ARBA00022747"/>
    </source>
</evidence>
<dbReference type="InterPro" id="IPR000055">
    <property type="entry name" value="Restrct_endonuc_typeI_TRD"/>
</dbReference>
<dbReference type="RefSeq" id="WP_084118292.1">
    <property type="nucleotide sequence ID" value="NZ_FQWF01000004.1"/>
</dbReference>
<evidence type="ECO:0000313" key="6">
    <source>
        <dbReference type="Proteomes" id="UP000184020"/>
    </source>
</evidence>
<dbReference type="Pfam" id="PF01420">
    <property type="entry name" value="Methylase_S"/>
    <property type="match status" value="2"/>
</dbReference>
<comment type="similarity">
    <text evidence="1">Belongs to the type-I restriction system S methylase family.</text>
</comment>
<dbReference type="InterPro" id="IPR044946">
    <property type="entry name" value="Restrct_endonuc_typeI_TRD_sf"/>
</dbReference>
<sequence length="418" mass="46816">MEKLLPQLRFPAFKGEWESKKLGDLLEFKNGINATKEQYGRGVKFINVLDILNNDFITHEKIIGSVDVDQSLADKFSVNYGDILFQRSSETREEVGTACVYLDKDISATFGGFVIRGKKIGEYEPVFLNKLLKTDLSRDAMTSKSGGSTRYNIGQEILNSIKLNLPYLPEQTKIATFLTAVDEKLTALKQKKSLLEQYKKGVMQQIFSQELRFKDDTSTSLSTGSGNDFADWEEKKLGEICEIAKSGGTPTSTNKEYYNGDIPFLSISDMTSQGKYLYFTSNHISALGLKNSSSWLVPTDSIIYSMYASVGFVAINKVPLATSQAVLNLIFKSEVNLEFMYYTLIDFQKNIAQFITTGTQGNLNAHSVKGFLIQIPSLPEQTKIANFLTAIDEKINHCQGQIEKATIWKKGLLQQLFV</sequence>
<evidence type="ECO:0000259" key="4">
    <source>
        <dbReference type="Pfam" id="PF01420"/>
    </source>
</evidence>
<dbReference type="Proteomes" id="UP000184020">
    <property type="component" value="Unassembled WGS sequence"/>
</dbReference>
<accession>A0A1M5IC31</accession>
<dbReference type="Gene3D" id="3.90.220.20">
    <property type="entry name" value="DNA methylase specificity domains"/>
    <property type="match status" value="2"/>
</dbReference>
<dbReference type="OrthoDB" id="667970at2"/>
<reference evidence="6" key="1">
    <citation type="submission" date="2016-11" db="EMBL/GenBank/DDBJ databases">
        <authorList>
            <person name="Varghese N."/>
            <person name="Submissions S."/>
        </authorList>
    </citation>
    <scope>NUCLEOTIDE SEQUENCE [LARGE SCALE GENOMIC DNA]</scope>
    <source>
        <strain evidence="6">DSM 17659</strain>
    </source>
</reference>
<feature type="domain" description="Type I restriction modification DNA specificity" evidence="4">
    <location>
        <begin position="16"/>
        <end position="196"/>
    </location>
</feature>
<gene>
    <name evidence="5" type="ORF">SAMN05444372_10421</name>
</gene>
<protein>
    <submittedName>
        <fullName evidence="5">Type I restriction enzyme, S subunit</fullName>
    </submittedName>
</protein>
<dbReference type="GO" id="GO:0003677">
    <property type="term" value="F:DNA binding"/>
    <property type="evidence" value="ECO:0007669"/>
    <property type="project" value="UniProtKB-KW"/>
</dbReference>
<dbReference type="CDD" id="cd17517">
    <property type="entry name" value="RMtype1_S_EcoKI_StySPI-TRD2-CR2_like"/>
    <property type="match status" value="1"/>
</dbReference>
<evidence type="ECO:0000256" key="1">
    <source>
        <dbReference type="ARBA" id="ARBA00010923"/>
    </source>
</evidence>
<dbReference type="PANTHER" id="PTHR30408:SF12">
    <property type="entry name" value="TYPE I RESTRICTION ENZYME MJAVIII SPECIFICITY SUBUNIT"/>
    <property type="match status" value="1"/>
</dbReference>
<dbReference type="CDD" id="cd17275">
    <property type="entry name" value="RMtype1_S_MjaORF132P-TRD1-CR1_like"/>
    <property type="match status" value="1"/>
</dbReference>
<name>A0A1M5IC31_9FLAO</name>
<dbReference type="GO" id="GO:0009307">
    <property type="term" value="P:DNA restriction-modification system"/>
    <property type="evidence" value="ECO:0007669"/>
    <property type="project" value="UniProtKB-KW"/>
</dbReference>